<dbReference type="InterPro" id="IPR051487">
    <property type="entry name" value="Ser/Thr_Proteases_Immune/Dev"/>
</dbReference>
<name>A0A8D8Z3H6_9HEMI</name>
<comment type="similarity">
    <text evidence="2">Belongs to the peptidase S1 family. CLIP subfamily.</text>
</comment>
<dbReference type="GO" id="GO:0004252">
    <property type="term" value="F:serine-type endopeptidase activity"/>
    <property type="evidence" value="ECO:0007669"/>
    <property type="project" value="InterPro"/>
</dbReference>
<organism evidence="4">
    <name type="scientific">Cacopsylla melanoneura</name>
    <dbReference type="NCBI Taxonomy" id="428564"/>
    <lineage>
        <taxon>Eukaryota</taxon>
        <taxon>Metazoa</taxon>
        <taxon>Ecdysozoa</taxon>
        <taxon>Arthropoda</taxon>
        <taxon>Hexapoda</taxon>
        <taxon>Insecta</taxon>
        <taxon>Pterygota</taxon>
        <taxon>Neoptera</taxon>
        <taxon>Paraneoptera</taxon>
        <taxon>Hemiptera</taxon>
        <taxon>Sternorrhyncha</taxon>
        <taxon>Psylloidea</taxon>
        <taxon>Psyllidae</taxon>
        <taxon>Psyllinae</taxon>
        <taxon>Cacopsylla</taxon>
    </lineage>
</organism>
<dbReference type="Gene3D" id="2.40.10.10">
    <property type="entry name" value="Trypsin-like serine proteases"/>
    <property type="match status" value="1"/>
</dbReference>
<dbReference type="InterPro" id="IPR009003">
    <property type="entry name" value="Peptidase_S1_PA"/>
</dbReference>
<feature type="domain" description="Peptidase S1" evidence="3">
    <location>
        <begin position="1"/>
        <end position="128"/>
    </location>
</feature>
<dbReference type="GO" id="GO:0006508">
    <property type="term" value="P:proteolysis"/>
    <property type="evidence" value="ECO:0007669"/>
    <property type="project" value="InterPro"/>
</dbReference>
<dbReference type="SUPFAM" id="SSF50494">
    <property type="entry name" value="Trypsin-like serine proteases"/>
    <property type="match status" value="1"/>
</dbReference>
<accession>A0A8D8Z3H6</accession>
<dbReference type="Pfam" id="PF00089">
    <property type="entry name" value="Trypsin"/>
    <property type="match status" value="1"/>
</dbReference>
<dbReference type="PROSITE" id="PS00135">
    <property type="entry name" value="TRYPSIN_SER"/>
    <property type="match status" value="1"/>
</dbReference>
<dbReference type="InterPro" id="IPR043504">
    <property type="entry name" value="Peptidase_S1_PA_chymotrypsin"/>
</dbReference>
<dbReference type="PROSITE" id="PS50240">
    <property type="entry name" value="TRYPSIN_DOM"/>
    <property type="match status" value="1"/>
</dbReference>
<evidence type="ECO:0000259" key="3">
    <source>
        <dbReference type="PROSITE" id="PS50240"/>
    </source>
</evidence>
<reference evidence="4" key="1">
    <citation type="submission" date="2021-05" db="EMBL/GenBank/DDBJ databases">
        <authorList>
            <person name="Alioto T."/>
            <person name="Alioto T."/>
            <person name="Gomez Garrido J."/>
        </authorList>
    </citation>
    <scope>NUCLEOTIDE SEQUENCE</scope>
</reference>
<proteinExistence type="inferred from homology"/>
<dbReference type="EMBL" id="HBUF01417763">
    <property type="protein sequence ID" value="CAG6740195.1"/>
    <property type="molecule type" value="Transcribed_RNA"/>
</dbReference>
<dbReference type="InterPro" id="IPR033116">
    <property type="entry name" value="TRYPSIN_SER"/>
</dbReference>
<protein>
    <submittedName>
        <fullName evidence="4">Kallikrein-1</fullName>
    </submittedName>
</protein>
<evidence type="ECO:0000256" key="1">
    <source>
        <dbReference type="ARBA" id="ARBA00023157"/>
    </source>
</evidence>
<keyword evidence="1" id="KW-1015">Disulfide bond</keyword>
<evidence type="ECO:0000256" key="2">
    <source>
        <dbReference type="ARBA" id="ARBA00024195"/>
    </source>
</evidence>
<dbReference type="InterPro" id="IPR001254">
    <property type="entry name" value="Trypsin_dom"/>
</dbReference>
<sequence>MSNFSNEDTIAAGWGLMNTSVDPIPYPFPTILHAVKQTVVDPAECWETHHVNYNLGHMCAGGEEGMGICGGDSGGPLLWKGSFEPNISSRNYLLGITSLSISQCGTKGVPAVYQRITLLMKWILDNMRA</sequence>
<dbReference type="AlphaFoldDB" id="A0A8D8Z3H6"/>
<evidence type="ECO:0000313" key="4">
    <source>
        <dbReference type="EMBL" id="CAG6740195.1"/>
    </source>
</evidence>
<dbReference type="PANTHER" id="PTHR24256">
    <property type="entry name" value="TRYPTASE-RELATED"/>
    <property type="match status" value="1"/>
</dbReference>